<evidence type="ECO:0000256" key="7">
    <source>
        <dbReference type="ARBA" id="ARBA00022692"/>
    </source>
</evidence>
<dbReference type="EMBL" id="CP001618">
    <property type="protein sequence ID" value="ACQ82021.1"/>
    <property type="molecule type" value="Genomic_DNA"/>
</dbReference>
<dbReference type="Gene3D" id="3.40.50.620">
    <property type="entry name" value="HUPs"/>
    <property type="match status" value="1"/>
</dbReference>
<dbReference type="GO" id="GO:0005524">
    <property type="term" value="F:ATP binding"/>
    <property type="evidence" value="ECO:0007669"/>
    <property type="project" value="UniProtKB-KW"/>
</dbReference>
<evidence type="ECO:0000256" key="6">
    <source>
        <dbReference type="ARBA" id="ARBA00022679"/>
    </source>
</evidence>
<dbReference type="InterPro" id="IPR004358">
    <property type="entry name" value="Sig_transdc_His_kin-like_C"/>
</dbReference>
<evidence type="ECO:0000256" key="2">
    <source>
        <dbReference type="ARBA" id="ARBA00004141"/>
    </source>
</evidence>
<name>C5C3W2_BEUC1</name>
<keyword evidence="8" id="KW-0547">Nucleotide-binding</keyword>
<feature type="transmembrane region" description="Helical" evidence="15">
    <location>
        <begin position="396"/>
        <end position="416"/>
    </location>
</feature>
<dbReference type="Gene3D" id="3.40.50.300">
    <property type="entry name" value="P-loop containing nucleotide triphosphate hydrolases"/>
    <property type="match status" value="1"/>
</dbReference>
<keyword evidence="12" id="KW-0902">Two-component regulatory system</keyword>
<dbReference type="Pfam" id="PF02518">
    <property type="entry name" value="HATPase_c"/>
    <property type="match status" value="1"/>
</dbReference>
<dbReference type="KEGG" id="bcv:Bcav_3779"/>
<evidence type="ECO:0000259" key="16">
    <source>
        <dbReference type="PROSITE" id="PS50109"/>
    </source>
</evidence>
<dbReference type="HOGENOM" id="CLU_000445_113_1_11"/>
<dbReference type="PROSITE" id="PS50109">
    <property type="entry name" value="HIS_KIN"/>
    <property type="match status" value="1"/>
</dbReference>
<dbReference type="SUPFAM" id="SSF55874">
    <property type="entry name" value="ATPase domain of HSP90 chaperone/DNA topoisomerase II/histidine kinase"/>
    <property type="match status" value="1"/>
</dbReference>
<dbReference type="eggNOG" id="COG2205">
    <property type="taxonomic scope" value="Bacteria"/>
</dbReference>
<protein>
    <recommendedName>
        <fullName evidence="4">histidine kinase</fullName>
        <ecNumber evidence="4">2.7.13.3</ecNumber>
    </recommendedName>
</protein>
<dbReference type="InterPro" id="IPR027417">
    <property type="entry name" value="P-loop_NTPase"/>
</dbReference>
<dbReference type="STRING" id="471853.Bcav_3779"/>
<feature type="transmembrane region" description="Helical" evidence="15">
    <location>
        <begin position="475"/>
        <end position="496"/>
    </location>
</feature>
<evidence type="ECO:0000256" key="1">
    <source>
        <dbReference type="ARBA" id="ARBA00000085"/>
    </source>
</evidence>
<evidence type="ECO:0000256" key="13">
    <source>
        <dbReference type="ARBA" id="ARBA00023136"/>
    </source>
</evidence>
<dbReference type="GO" id="GO:0000155">
    <property type="term" value="F:phosphorelay sensor kinase activity"/>
    <property type="evidence" value="ECO:0007669"/>
    <property type="project" value="InterPro"/>
</dbReference>
<dbReference type="PANTHER" id="PTHR45569:SF1">
    <property type="entry name" value="SENSOR PROTEIN KDPD"/>
    <property type="match status" value="1"/>
</dbReference>
<dbReference type="InterPro" id="IPR006016">
    <property type="entry name" value="UspA"/>
</dbReference>
<keyword evidence="11 15" id="KW-1133">Transmembrane helix</keyword>
<dbReference type="SMART" id="SM00388">
    <property type="entry name" value="HisKA"/>
    <property type="match status" value="1"/>
</dbReference>
<dbReference type="EC" id="2.7.13.3" evidence="4"/>
<keyword evidence="13 15" id="KW-0472">Membrane</keyword>
<dbReference type="InterPro" id="IPR036097">
    <property type="entry name" value="HisK_dim/P_sf"/>
</dbReference>
<dbReference type="Pfam" id="PF00512">
    <property type="entry name" value="HisKA"/>
    <property type="match status" value="1"/>
</dbReference>
<keyword evidence="10" id="KW-0067">ATP-binding</keyword>
<accession>C5C3W2</accession>
<dbReference type="SMART" id="SM00387">
    <property type="entry name" value="HATPase_c"/>
    <property type="match status" value="1"/>
</dbReference>
<evidence type="ECO:0000256" key="3">
    <source>
        <dbReference type="ARBA" id="ARBA00004236"/>
    </source>
</evidence>
<dbReference type="InterPro" id="IPR025201">
    <property type="entry name" value="KdpD_TM"/>
</dbReference>
<dbReference type="CDD" id="cd00082">
    <property type="entry name" value="HisKA"/>
    <property type="match status" value="1"/>
</dbReference>
<evidence type="ECO:0000256" key="11">
    <source>
        <dbReference type="ARBA" id="ARBA00022989"/>
    </source>
</evidence>
<evidence type="ECO:0000256" key="8">
    <source>
        <dbReference type="ARBA" id="ARBA00022741"/>
    </source>
</evidence>
<dbReference type="PRINTS" id="PR00344">
    <property type="entry name" value="BCTRLSENSOR"/>
</dbReference>
<keyword evidence="9 17" id="KW-0418">Kinase</keyword>
<dbReference type="Pfam" id="PF00582">
    <property type="entry name" value="Usp"/>
    <property type="match status" value="1"/>
</dbReference>
<dbReference type="Pfam" id="PF13493">
    <property type="entry name" value="DUF4118"/>
    <property type="match status" value="1"/>
</dbReference>
<dbReference type="InterPro" id="IPR003594">
    <property type="entry name" value="HATPase_dom"/>
</dbReference>
<comment type="catalytic activity">
    <reaction evidence="1">
        <text>ATP + protein L-histidine = ADP + protein N-phospho-L-histidine.</text>
        <dbReference type="EC" id="2.7.13.3"/>
    </reaction>
</comment>
<dbReference type="Pfam" id="PF02702">
    <property type="entry name" value="KdpD"/>
    <property type="match status" value="1"/>
</dbReference>
<evidence type="ECO:0000256" key="9">
    <source>
        <dbReference type="ARBA" id="ARBA00022777"/>
    </source>
</evidence>
<dbReference type="InterPro" id="IPR036890">
    <property type="entry name" value="HATPase_C_sf"/>
</dbReference>
<reference evidence="17 18" key="1">
    <citation type="journal article" date="2009" name="Stand. Genomic Sci.">
        <title>Complete genome sequence of Beutenbergia cavernae type strain (HKI 0122).</title>
        <authorList>
            <person name="Land M."/>
            <person name="Pukall R."/>
            <person name="Abt B."/>
            <person name="Goker M."/>
            <person name="Rohde M."/>
            <person name="Glavina Del Rio T."/>
            <person name="Tice H."/>
            <person name="Copeland A."/>
            <person name="Cheng J.F."/>
            <person name="Lucas S."/>
            <person name="Chen F."/>
            <person name="Nolan M."/>
            <person name="Bruce D."/>
            <person name="Goodwin L."/>
            <person name="Pitluck S."/>
            <person name="Ivanova N."/>
            <person name="Mavromatis K."/>
            <person name="Ovchinnikova G."/>
            <person name="Pati A."/>
            <person name="Chen A."/>
            <person name="Palaniappan K."/>
            <person name="Hauser L."/>
            <person name="Chang Y.J."/>
            <person name="Jefferies C.C."/>
            <person name="Saunders E."/>
            <person name="Brettin T."/>
            <person name="Detter J.C."/>
            <person name="Han C."/>
            <person name="Chain P."/>
            <person name="Bristow J."/>
            <person name="Eisen J.A."/>
            <person name="Markowitz V."/>
            <person name="Hugenholtz P."/>
            <person name="Kyrpides N.C."/>
            <person name="Klenk H.P."/>
            <person name="Lapidus A."/>
        </authorList>
    </citation>
    <scope>NUCLEOTIDE SEQUENCE [LARGE SCALE GENOMIC DNA]</scope>
    <source>
        <strain evidence="18">ATCC BAA-8 / DSM 12333 / NBRC 16432</strain>
    </source>
</reference>
<feature type="region of interest" description="Disordered" evidence="14">
    <location>
        <begin position="1"/>
        <end position="23"/>
    </location>
</feature>
<evidence type="ECO:0000256" key="12">
    <source>
        <dbReference type="ARBA" id="ARBA00023012"/>
    </source>
</evidence>
<dbReference type="GO" id="GO:0005886">
    <property type="term" value="C:plasma membrane"/>
    <property type="evidence" value="ECO:0007669"/>
    <property type="project" value="UniProtKB-SubCell"/>
</dbReference>
<evidence type="ECO:0000256" key="15">
    <source>
        <dbReference type="SAM" id="Phobius"/>
    </source>
</evidence>
<dbReference type="Proteomes" id="UP000007962">
    <property type="component" value="Chromosome"/>
</dbReference>
<evidence type="ECO:0000256" key="14">
    <source>
        <dbReference type="SAM" id="MobiDB-lite"/>
    </source>
</evidence>
<organism evidence="17 18">
    <name type="scientific">Beutenbergia cavernae (strain ATCC BAA-8 / DSM 12333 / CCUG 43141 / JCM 11478 / NBRC 16432 / NCIMB 13614 / HKI 0122)</name>
    <dbReference type="NCBI Taxonomy" id="471853"/>
    <lineage>
        <taxon>Bacteria</taxon>
        <taxon>Bacillati</taxon>
        <taxon>Actinomycetota</taxon>
        <taxon>Actinomycetes</taxon>
        <taxon>Micrococcales</taxon>
        <taxon>Beutenbergiaceae</taxon>
        <taxon>Beutenbergia</taxon>
    </lineage>
</organism>
<keyword evidence="18" id="KW-1185">Reference proteome</keyword>
<evidence type="ECO:0000313" key="17">
    <source>
        <dbReference type="EMBL" id="ACQ82021.1"/>
    </source>
</evidence>
<evidence type="ECO:0000256" key="4">
    <source>
        <dbReference type="ARBA" id="ARBA00012438"/>
    </source>
</evidence>
<dbReference type="SUPFAM" id="SSF52402">
    <property type="entry name" value="Adenine nucleotide alpha hydrolases-like"/>
    <property type="match status" value="1"/>
</dbReference>
<dbReference type="InterPro" id="IPR003852">
    <property type="entry name" value="Sig_transdc_His_kinase_KdpD_N"/>
</dbReference>
<keyword evidence="6" id="KW-0808">Transferase</keyword>
<evidence type="ECO:0000256" key="10">
    <source>
        <dbReference type="ARBA" id="ARBA00022840"/>
    </source>
</evidence>
<evidence type="ECO:0000256" key="5">
    <source>
        <dbReference type="ARBA" id="ARBA00022553"/>
    </source>
</evidence>
<feature type="transmembrane region" description="Helical" evidence="15">
    <location>
        <begin position="428"/>
        <end position="460"/>
    </location>
</feature>
<gene>
    <name evidence="17" type="ordered locus">Bcav_3779</name>
</gene>
<dbReference type="Gene3D" id="1.10.287.130">
    <property type="match status" value="1"/>
</dbReference>
<feature type="region of interest" description="Disordered" evidence="14">
    <location>
        <begin position="561"/>
        <end position="582"/>
    </location>
</feature>
<feature type="domain" description="Histidine kinase" evidence="16">
    <location>
        <begin position="647"/>
        <end position="856"/>
    </location>
</feature>
<dbReference type="AlphaFoldDB" id="C5C3W2"/>
<comment type="subcellular location">
    <subcellularLocation>
        <location evidence="3">Cell membrane</location>
    </subcellularLocation>
    <subcellularLocation>
        <location evidence="2">Membrane</location>
        <topology evidence="2">Multi-pass membrane protein</topology>
    </subcellularLocation>
</comment>
<dbReference type="InterPro" id="IPR003661">
    <property type="entry name" value="HisK_dim/P_dom"/>
</dbReference>
<dbReference type="InterPro" id="IPR005467">
    <property type="entry name" value="His_kinase_dom"/>
</dbReference>
<dbReference type="PANTHER" id="PTHR45569">
    <property type="entry name" value="SENSOR PROTEIN KDPD"/>
    <property type="match status" value="1"/>
</dbReference>
<keyword evidence="7 15" id="KW-0812">Transmembrane</keyword>
<proteinExistence type="predicted"/>
<dbReference type="InterPro" id="IPR038318">
    <property type="entry name" value="KdpD_sf"/>
</dbReference>
<dbReference type="InterPro" id="IPR014729">
    <property type="entry name" value="Rossmann-like_a/b/a_fold"/>
</dbReference>
<dbReference type="Gene3D" id="1.20.120.620">
    <property type="entry name" value="Backbone structure of the membrane domain of e. Coli histidine kinase receptor kdpd"/>
    <property type="match status" value="1"/>
</dbReference>
<dbReference type="InterPro" id="IPR052023">
    <property type="entry name" value="Histidine_kinase_KdpD"/>
</dbReference>
<dbReference type="SUPFAM" id="SSF47384">
    <property type="entry name" value="Homodimeric domain of signal transducing histidine kinase"/>
    <property type="match status" value="1"/>
</dbReference>
<dbReference type="Gene3D" id="3.30.565.10">
    <property type="entry name" value="Histidine kinase-like ATPase, C-terminal domain"/>
    <property type="match status" value="1"/>
</dbReference>
<evidence type="ECO:0000313" key="18">
    <source>
        <dbReference type="Proteomes" id="UP000007962"/>
    </source>
</evidence>
<dbReference type="FunFam" id="3.40.50.300:FF:000483">
    <property type="entry name" value="Sensor histidine kinase KdpD"/>
    <property type="match status" value="1"/>
</dbReference>
<dbReference type="GO" id="GO:0005737">
    <property type="term" value="C:cytoplasm"/>
    <property type="evidence" value="ECO:0007669"/>
    <property type="project" value="UniProtKB-ARBA"/>
</dbReference>
<dbReference type="RefSeq" id="WP_015884258.1">
    <property type="nucleotide sequence ID" value="NC_012669.1"/>
</dbReference>
<dbReference type="OrthoDB" id="9806130at2"/>
<sequence>MSDPAVDPGSAPSAGAEPGRRPGRLTVYLGAAPGVGKTYAMLDEAQRRRSRGTDVVVGLVETHGRAATLEKIGDLEIVPRRVVRHRGVELTELDTEAVIARGPEVALVDELAHTNAPGSPHPKRWEDVADLLAAGIDVVTTVNVQHLESLNEDVEAITGVRQKETVPDHVVRAADQIQLVDMSPQALRRRLAHGNVYRADQIDASLASYFREGNLTALRELALLWLADRVDDALTQYRTEHAIAGVWPARERIVVAVTGGPESATLLRRGARIAERAAGSELLAVHVLATDGLPTAPPAVIAADRALVESLGGTFHTVVGEDVPSAVVDFAQGANATMVVVGVSRHSRWREALLGSTSTEIARLAGAIDVHLVTHERARSGARPLASSALSPSRRLAGWVLAFVAPLALTGLLVLVQEDVSASTELMLFLAAAVGVALVGGRWPAVACAAASFLCLNWFFTEPTGRFTIADPENLLALVVFVLVAAAVASVVDLAARRASQAYRARAEASTLAALSRSVLSGEDTADAVVSRLAETFQLAHVALEERVAERAPWTTIAEAARSTASPGGGGSGSGSDSDDDRTIVRIDDTRRLVLTGRPLPAGDRQVLEAFGTQAGIVLEHRRLSARAEKARILEEADATRTALLAAVSHDLRTPLASIRAAVDGLRSDAVALDPDDEAALVDTAATSTARLEQLIDNLLDASRLESGALSPVLRDVSLDEIVPLAVDPFADHVSLEVPDDLPLVHTDPGLLERVVANIVANAVRHAPGGVPVRVLAARAGDSVELRVEDRGPGLDDARKARMFEPFQRLGDVSGTGLGLGLAVAAGLSRAVGATIAPEDTPGGGLTMVLTVPMAGG</sequence>
<keyword evidence="5" id="KW-0597">Phosphoprotein</keyword>